<dbReference type="Proteomes" id="UP000515312">
    <property type="component" value="Chromosome"/>
</dbReference>
<sequence>MTALENWLQQATRRLSKESAAQVCVEIREHYESAREAAMARGATAEQAEVSAMTALGDAKSANCEYRRVLLTREEARVLREGNWEGRVVCSSPLLKYLLFVVPPLALVATGVLFLSGSHGMARVALAFALITGTLFAARFMPIYTPARGRVFRCVKWAVFAGALGLILGADTLKLSWLLIPSLFPVVWVEWQRVSIRRKLPVARWPKQLYF</sequence>
<proteinExistence type="predicted"/>
<feature type="transmembrane region" description="Helical" evidence="1">
    <location>
        <begin position="121"/>
        <end position="138"/>
    </location>
</feature>
<name>A0A7G8BK42_9BACT</name>
<protein>
    <submittedName>
        <fullName evidence="2">Uncharacterized protein</fullName>
    </submittedName>
</protein>
<reference evidence="2 3" key="1">
    <citation type="submission" date="2020-08" db="EMBL/GenBank/DDBJ databases">
        <title>Edaphobacter telluris sp. nov. and Acidobacterium dinghuensis sp. nov., two acidobacteria isolated from forest soil.</title>
        <authorList>
            <person name="Fu J."/>
            <person name="Qiu L."/>
        </authorList>
    </citation>
    <scope>NUCLEOTIDE SEQUENCE [LARGE SCALE GENOMIC DNA]</scope>
    <source>
        <strain evidence="2">4Y35</strain>
    </source>
</reference>
<accession>A0A7G8BK42</accession>
<dbReference type="EMBL" id="CP060394">
    <property type="protein sequence ID" value="QNI32912.1"/>
    <property type="molecule type" value="Genomic_DNA"/>
</dbReference>
<dbReference type="RefSeq" id="WP_186743924.1">
    <property type="nucleotide sequence ID" value="NZ_CP060394.1"/>
</dbReference>
<evidence type="ECO:0000313" key="3">
    <source>
        <dbReference type="Proteomes" id="UP000515312"/>
    </source>
</evidence>
<dbReference type="AlphaFoldDB" id="A0A7G8BK42"/>
<dbReference type="KEGG" id="adin:H7849_02655"/>
<gene>
    <name evidence="2" type="ORF">H7849_02655</name>
</gene>
<keyword evidence="3" id="KW-1185">Reference proteome</keyword>
<keyword evidence="1" id="KW-0812">Transmembrane</keyword>
<organism evidence="2 3">
    <name type="scientific">Alloacidobacterium dinghuense</name>
    <dbReference type="NCBI Taxonomy" id="2763107"/>
    <lineage>
        <taxon>Bacteria</taxon>
        <taxon>Pseudomonadati</taxon>
        <taxon>Acidobacteriota</taxon>
        <taxon>Terriglobia</taxon>
        <taxon>Terriglobales</taxon>
        <taxon>Acidobacteriaceae</taxon>
        <taxon>Alloacidobacterium</taxon>
    </lineage>
</organism>
<feature type="transmembrane region" description="Helical" evidence="1">
    <location>
        <begin position="150"/>
        <end position="169"/>
    </location>
</feature>
<evidence type="ECO:0000256" key="1">
    <source>
        <dbReference type="SAM" id="Phobius"/>
    </source>
</evidence>
<keyword evidence="1" id="KW-0472">Membrane</keyword>
<feature type="transmembrane region" description="Helical" evidence="1">
    <location>
        <begin position="97"/>
        <end position="115"/>
    </location>
</feature>
<evidence type="ECO:0000313" key="2">
    <source>
        <dbReference type="EMBL" id="QNI32912.1"/>
    </source>
</evidence>
<keyword evidence="1" id="KW-1133">Transmembrane helix</keyword>